<organism evidence="1 2">
    <name type="scientific">Wenxinia saemankumensis</name>
    <dbReference type="NCBI Taxonomy" id="1447782"/>
    <lineage>
        <taxon>Bacteria</taxon>
        <taxon>Pseudomonadati</taxon>
        <taxon>Pseudomonadota</taxon>
        <taxon>Alphaproteobacteria</taxon>
        <taxon>Rhodobacterales</taxon>
        <taxon>Roseobacteraceae</taxon>
        <taxon>Wenxinia</taxon>
    </lineage>
</organism>
<dbReference type="OrthoDB" id="7723790at2"/>
<reference evidence="1 2" key="1">
    <citation type="submission" date="2016-11" db="EMBL/GenBank/DDBJ databases">
        <authorList>
            <person name="Jaros S."/>
            <person name="Januszkiewicz K."/>
            <person name="Wedrychowicz H."/>
        </authorList>
    </citation>
    <scope>NUCLEOTIDE SEQUENCE [LARGE SCALE GENOMIC DNA]</scope>
    <source>
        <strain evidence="1 2">DSM 100565</strain>
    </source>
</reference>
<dbReference type="EMBL" id="FQYO01000007">
    <property type="protein sequence ID" value="SHJ24597.1"/>
    <property type="molecule type" value="Genomic_DNA"/>
</dbReference>
<dbReference type="AlphaFoldDB" id="A0A1M6HQZ0"/>
<keyword evidence="2" id="KW-1185">Reference proteome</keyword>
<dbReference type="Proteomes" id="UP000184292">
    <property type="component" value="Unassembled WGS sequence"/>
</dbReference>
<protein>
    <submittedName>
        <fullName evidence="1">Uncharacterized protein</fullName>
    </submittedName>
</protein>
<name>A0A1M6HQZ0_9RHOB</name>
<accession>A0A1M6HQZ0</accession>
<evidence type="ECO:0000313" key="2">
    <source>
        <dbReference type="Proteomes" id="UP000184292"/>
    </source>
</evidence>
<proteinExistence type="predicted"/>
<dbReference type="STRING" id="1447782.SAMN05444417_3303"/>
<dbReference type="RefSeq" id="WP_073333900.1">
    <property type="nucleotide sequence ID" value="NZ_FQYO01000007.1"/>
</dbReference>
<evidence type="ECO:0000313" key="1">
    <source>
        <dbReference type="EMBL" id="SHJ24597.1"/>
    </source>
</evidence>
<gene>
    <name evidence="1" type="ORF">SAMN05444417_3303</name>
</gene>
<sequence length="177" mass="19970">MPDTYRDNRSWSDQFLPEIRRAIGGHLLSVAADPFDWHEATDLMMLEAKDLRIAARVRRPGYRDRYPHQFTLRSRLPSGAETELAKVVNGSGDWLFYGHASASGRGLDGWSLIDLRAFRAGLIRQAANGYRIRSGDQQNPDGTWFKWFDMRSFPTFPPLVVAVGGATRGEQSADDDL</sequence>